<dbReference type="PANTHER" id="PTHR43434:SF26">
    <property type="entry name" value="PYROPHOSPHATASE PPAX"/>
    <property type="match status" value="1"/>
</dbReference>
<dbReference type="NCBIfam" id="TIGR01509">
    <property type="entry name" value="HAD-SF-IA-v3"/>
    <property type="match status" value="1"/>
</dbReference>
<gene>
    <name evidence="1" type="ORF">FD09_GL000950</name>
</gene>
<dbReference type="EMBL" id="AZEC01000015">
    <property type="protein sequence ID" value="KRL10021.1"/>
    <property type="molecule type" value="Genomic_DNA"/>
</dbReference>
<dbReference type="SFLD" id="SFLDS00003">
    <property type="entry name" value="Haloacid_Dehalogenase"/>
    <property type="match status" value="1"/>
</dbReference>
<dbReference type="InterPro" id="IPR041492">
    <property type="entry name" value="HAD_2"/>
</dbReference>
<dbReference type="InterPro" id="IPR050155">
    <property type="entry name" value="HAD-like_hydrolase_sf"/>
</dbReference>
<name>A0A0R1MXS7_9LACO</name>
<dbReference type="Proteomes" id="UP000051330">
    <property type="component" value="Unassembled WGS sequence"/>
</dbReference>
<proteinExistence type="predicted"/>
<keyword evidence="2" id="KW-1185">Reference proteome</keyword>
<sequence length="209" mass="22807">MFDTLIFDVDGTLIDTEYVYVHSLQQTLHDEKKLTVPASDLLFILGIPGMTALQRFTSDPAEQKRLFDIWVGHAAELKHHAQVYPGVRETLTALKNRGVHLALATAKIKLEMDQELDRFALHGLFDAIITADMTTTHKPDPAPLQAALAHFPKGAQALYIGDAAPDLAAAHAAGLPFALAEWGAHDDGQFTAADYRLASPDALLTMVRS</sequence>
<dbReference type="STRING" id="1423792.FD09_GL000950"/>
<comment type="caution">
    <text evidence="1">The sequence shown here is derived from an EMBL/GenBank/DDBJ whole genome shotgun (WGS) entry which is preliminary data.</text>
</comment>
<organism evidence="1 2">
    <name type="scientific">Schleiferilactobacillus perolens DSM 12744</name>
    <dbReference type="NCBI Taxonomy" id="1423792"/>
    <lineage>
        <taxon>Bacteria</taxon>
        <taxon>Bacillati</taxon>
        <taxon>Bacillota</taxon>
        <taxon>Bacilli</taxon>
        <taxon>Lactobacillales</taxon>
        <taxon>Lactobacillaceae</taxon>
        <taxon>Schleiferilactobacillus</taxon>
    </lineage>
</organism>
<dbReference type="AlphaFoldDB" id="A0A0R1MXS7"/>
<dbReference type="Gene3D" id="1.10.150.240">
    <property type="entry name" value="Putative phosphatase, domain 2"/>
    <property type="match status" value="1"/>
</dbReference>
<dbReference type="Gene3D" id="3.40.50.1000">
    <property type="entry name" value="HAD superfamily/HAD-like"/>
    <property type="match status" value="1"/>
</dbReference>
<dbReference type="SFLD" id="SFLDG01129">
    <property type="entry name" value="C1.5:_HAD__Beta-PGM__Phosphata"/>
    <property type="match status" value="1"/>
</dbReference>
<dbReference type="GO" id="GO:0005829">
    <property type="term" value="C:cytosol"/>
    <property type="evidence" value="ECO:0007669"/>
    <property type="project" value="TreeGrafter"/>
</dbReference>
<accession>A0A0R1MXS7</accession>
<protein>
    <submittedName>
        <fullName evidence="1">Pyrophosphatase ppaX</fullName>
    </submittedName>
</protein>
<evidence type="ECO:0000313" key="1">
    <source>
        <dbReference type="EMBL" id="KRL10021.1"/>
    </source>
</evidence>
<dbReference type="InterPro" id="IPR006439">
    <property type="entry name" value="HAD-SF_hydro_IA"/>
</dbReference>
<dbReference type="InterPro" id="IPR023214">
    <property type="entry name" value="HAD_sf"/>
</dbReference>
<dbReference type="PATRIC" id="fig|1423792.3.peg.970"/>
<dbReference type="OrthoDB" id="9792518at2"/>
<dbReference type="InterPro" id="IPR023198">
    <property type="entry name" value="PGP-like_dom2"/>
</dbReference>
<dbReference type="GO" id="GO:0006281">
    <property type="term" value="P:DNA repair"/>
    <property type="evidence" value="ECO:0007669"/>
    <property type="project" value="TreeGrafter"/>
</dbReference>
<dbReference type="InterPro" id="IPR036412">
    <property type="entry name" value="HAD-like_sf"/>
</dbReference>
<dbReference type="NCBIfam" id="TIGR01549">
    <property type="entry name" value="HAD-SF-IA-v1"/>
    <property type="match status" value="1"/>
</dbReference>
<reference evidence="1 2" key="1">
    <citation type="journal article" date="2015" name="Genome Announc.">
        <title>Expanding the biotechnology potential of lactobacilli through comparative genomics of 213 strains and associated genera.</title>
        <authorList>
            <person name="Sun Z."/>
            <person name="Harris H.M."/>
            <person name="McCann A."/>
            <person name="Guo C."/>
            <person name="Argimon S."/>
            <person name="Zhang W."/>
            <person name="Yang X."/>
            <person name="Jeffery I.B."/>
            <person name="Cooney J.C."/>
            <person name="Kagawa T.F."/>
            <person name="Liu W."/>
            <person name="Song Y."/>
            <person name="Salvetti E."/>
            <person name="Wrobel A."/>
            <person name="Rasinkangas P."/>
            <person name="Parkhill J."/>
            <person name="Rea M.C."/>
            <person name="O'Sullivan O."/>
            <person name="Ritari J."/>
            <person name="Douillard F.P."/>
            <person name="Paul Ross R."/>
            <person name="Yang R."/>
            <person name="Briner A.E."/>
            <person name="Felis G.E."/>
            <person name="de Vos W.M."/>
            <person name="Barrangou R."/>
            <person name="Klaenhammer T.R."/>
            <person name="Caufield P.W."/>
            <person name="Cui Y."/>
            <person name="Zhang H."/>
            <person name="O'Toole P.W."/>
        </authorList>
    </citation>
    <scope>NUCLEOTIDE SEQUENCE [LARGE SCALE GENOMIC DNA]</scope>
    <source>
        <strain evidence="1 2">DSM 12744</strain>
    </source>
</reference>
<dbReference type="PRINTS" id="PR00413">
    <property type="entry name" value="HADHALOGNASE"/>
</dbReference>
<dbReference type="SUPFAM" id="SSF56784">
    <property type="entry name" value="HAD-like"/>
    <property type="match status" value="1"/>
</dbReference>
<dbReference type="Pfam" id="PF13419">
    <property type="entry name" value="HAD_2"/>
    <property type="match status" value="1"/>
</dbReference>
<dbReference type="GO" id="GO:0008967">
    <property type="term" value="F:phosphoglycolate phosphatase activity"/>
    <property type="evidence" value="ECO:0007669"/>
    <property type="project" value="TreeGrafter"/>
</dbReference>
<dbReference type="RefSeq" id="WP_057822048.1">
    <property type="nucleotide sequence ID" value="NZ_AZEC01000015.1"/>
</dbReference>
<dbReference type="PANTHER" id="PTHR43434">
    <property type="entry name" value="PHOSPHOGLYCOLATE PHOSPHATASE"/>
    <property type="match status" value="1"/>
</dbReference>
<evidence type="ECO:0000313" key="2">
    <source>
        <dbReference type="Proteomes" id="UP000051330"/>
    </source>
</evidence>